<evidence type="ECO:0000259" key="1">
    <source>
        <dbReference type="PROSITE" id="PS50994"/>
    </source>
</evidence>
<sequence>MKELRSFISDSEMLSIRKQCELIDMNRSIYYYKPCAEKPENLHYMRLMDEFWLKHPTYGVLQMQDFLKGKGYSVNHKRVRRLLRKMGIMAIYPKKNLSKLGHASYIRPYLLRNLTIERPNQAWAIDITYIPMEKGFMYLTAIIDLYSRYVVGWDISNSLEATHSLEVLKKAIKTHGAPEIINSDQGSQFTSALWTNYLDNAEIKVSMDGKGRAIDNIFIERLWRTVKQDYVYLHPAQNGWELHQGLKDFFIRYNTKKTHQGIGRRIPLMVYQQCA</sequence>
<proteinExistence type="predicted"/>
<protein>
    <submittedName>
        <fullName evidence="2">IS3 family transposase</fullName>
    </submittedName>
</protein>
<dbReference type="SUPFAM" id="SSF53098">
    <property type="entry name" value="Ribonuclease H-like"/>
    <property type="match status" value="1"/>
</dbReference>
<dbReference type="Gene3D" id="3.30.420.10">
    <property type="entry name" value="Ribonuclease H-like superfamily/Ribonuclease H"/>
    <property type="match status" value="1"/>
</dbReference>
<dbReference type="EMBL" id="CP092109">
    <property type="protein sequence ID" value="UWZ79755.1"/>
    <property type="molecule type" value="Genomic_DNA"/>
</dbReference>
<dbReference type="Pfam" id="PF00665">
    <property type="entry name" value="rve"/>
    <property type="match status" value="1"/>
</dbReference>
<dbReference type="RefSeq" id="WP_260748106.1">
    <property type="nucleotide sequence ID" value="NZ_CP092109.1"/>
</dbReference>
<evidence type="ECO:0000313" key="3">
    <source>
        <dbReference type="Proteomes" id="UP001060414"/>
    </source>
</evidence>
<dbReference type="Pfam" id="PF13276">
    <property type="entry name" value="HTH_21"/>
    <property type="match status" value="1"/>
</dbReference>
<reference evidence="2" key="1">
    <citation type="journal article" date="2022" name="Environ. Microbiol.">
        <title>Geoalkalibacter halelectricus SAP #1 sp. nov. possessing extracellular electron transfer and mineral#reducing capabilities from a haloalkaline environment.</title>
        <authorList>
            <person name="Yadav S."/>
            <person name="Singh R."/>
            <person name="Sundharam S.S."/>
            <person name="Chaudhary S."/>
            <person name="Krishnamurthi S."/>
            <person name="Patil S.A."/>
        </authorList>
    </citation>
    <scope>NUCLEOTIDE SEQUENCE</scope>
    <source>
        <strain evidence="2">SAP-1</strain>
    </source>
</reference>
<dbReference type="PANTHER" id="PTHR46889">
    <property type="entry name" value="TRANSPOSASE INSF FOR INSERTION SEQUENCE IS3B-RELATED"/>
    <property type="match status" value="1"/>
</dbReference>
<dbReference type="InterPro" id="IPR012337">
    <property type="entry name" value="RNaseH-like_sf"/>
</dbReference>
<feature type="domain" description="Integrase catalytic" evidence="1">
    <location>
        <begin position="115"/>
        <end position="275"/>
    </location>
</feature>
<dbReference type="Proteomes" id="UP001060414">
    <property type="component" value="Chromosome"/>
</dbReference>
<dbReference type="InterPro" id="IPR001584">
    <property type="entry name" value="Integrase_cat-core"/>
</dbReference>
<dbReference type="InterPro" id="IPR048020">
    <property type="entry name" value="Transpos_IS3"/>
</dbReference>
<evidence type="ECO:0000313" key="2">
    <source>
        <dbReference type="EMBL" id="UWZ79755.1"/>
    </source>
</evidence>
<keyword evidence="3" id="KW-1185">Reference proteome</keyword>
<dbReference type="NCBIfam" id="NF033516">
    <property type="entry name" value="transpos_IS3"/>
    <property type="match status" value="1"/>
</dbReference>
<organism evidence="2 3">
    <name type="scientific">Geoalkalibacter halelectricus</name>
    <dbReference type="NCBI Taxonomy" id="2847045"/>
    <lineage>
        <taxon>Bacteria</taxon>
        <taxon>Pseudomonadati</taxon>
        <taxon>Thermodesulfobacteriota</taxon>
        <taxon>Desulfuromonadia</taxon>
        <taxon>Desulfuromonadales</taxon>
        <taxon>Geoalkalibacteraceae</taxon>
        <taxon>Geoalkalibacter</taxon>
    </lineage>
</organism>
<name>A0ABY5ZKU0_9BACT</name>
<accession>A0ABY5ZKU0</accession>
<dbReference type="InterPro" id="IPR025948">
    <property type="entry name" value="HTH-like_dom"/>
</dbReference>
<gene>
    <name evidence="2" type="ORF">L9S41_19050</name>
</gene>
<dbReference type="PROSITE" id="PS50994">
    <property type="entry name" value="INTEGRASE"/>
    <property type="match status" value="1"/>
</dbReference>
<dbReference type="InterPro" id="IPR036397">
    <property type="entry name" value="RNaseH_sf"/>
</dbReference>
<dbReference type="InterPro" id="IPR050900">
    <property type="entry name" value="Transposase_IS3/IS150/IS904"/>
</dbReference>
<dbReference type="PANTHER" id="PTHR46889:SF5">
    <property type="entry name" value="INTEGRASE PROTEIN"/>
    <property type="match status" value="1"/>
</dbReference>